<dbReference type="InParanoid" id="W7XKK5"/>
<dbReference type="RefSeq" id="XP_012650902.1">
    <property type="nucleotide sequence ID" value="XM_012795448.1"/>
</dbReference>
<feature type="signal peptide" evidence="1">
    <location>
        <begin position="1"/>
        <end position="18"/>
    </location>
</feature>
<evidence type="ECO:0000313" key="2">
    <source>
        <dbReference type="EMBL" id="EWS76616.1"/>
    </source>
</evidence>
<feature type="chain" id="PRO_5005378308" description="Transmembrane protein" evidence="1">
    <location>
        <begin position="19"/>
        <end position="82"/>
    </location>
</feature>
<evidence type="ECO:0000313" key="3">
    <source>
        <dbReference type="Proteomes" id="UP000009168"/>
    </source>
</evidence>
<keyword evidence="3" id="KW-1185">Reference proteome</keyword>
<name>W7XKK5_TETTS</name>
<dbReference type="EMBL" id="GG662856">
    <property type="protein sequence ID" value="EWS76616.1"/>
    <property type="molecule type" value="Genomic_DNA"/>
</dbReference>
<reference evidence="3" key="1">
    <citation type="journal article" date="2006" name="PLoS Biol.">
        <title>Macronuclear genome sequence of the ciliate Tetrahymena thermophila, a model eukaryote.</title>
        <authorList>
            <person name="Eisen J.A."/>
            <person name="Coyne R.S."/>
            <person name="Wu M."/>
            <person name="Wu D."/>
            <person name="Thiagarajan M."/>
            <person name="Wortman J.R."/>
            <person name="Badger J.H."/>
            <person name="Ren Q."/>
            <person name="Amedeo P."/>
            <person name="Jones K.M."/>
            <person name="Tallon L.J."/>
            <person name="Delcher A.L."/>
            <person name="Salzberg S.L."/>
            <person name="Silva J.C."/>
            <person name="Haas B.J."/>
            <person name="Majoros W.H."/>
            <person name="Farzad M."/>
            <person name="Carlton J.M."/>
            <person name="Smith R.K. Jr."/>
            <person name="Garg J."/>
            <person name="Pearlman R.E."/>
            <person name="Karrer K.M."/>
            <person name="Sun L."/>
            <person name="Manning G."/>
            <person name="Elde N.C."/>
            <person name="Turkewitz A.P."/>
            <person name="Asai D.J."/>
            <person name="Wilkes D.E."/>
            <person name="Wang Y."/>
            <person name="Cai H."/>
            <person name="Collins K."/>
            <person name="Stewart B.A."/>
            <person name="Lee S.R."/>
            <person name="Wilamowska K."/>
            <person name="Weinberg Z."/>
            <person name="Ruzzo W.L."/>
            <person name="Wloga D."/>
            <person name="Gaertig J."/>
            <person name="Frankel J."/>
            <person name="Tsao C.-C."/>
            <person name="Gorovsky M.A."/>
            <person name="Keeling P.J."/>
            <person name="Waller R.F."/>
            <person name="Patron N.J."/>
            <person name="Cherry J.M."/>
            <person name="Stover N.A."/>
            <person name="Krieger C.J."/>
            <person name="del Toro C."/>
            <person name="Ryder H.F."/>
            <person name="Williamson S.C."/>
            <person name="Barbeau R.A."/>
            <person name="Hamilton E.P."/>
            <person name="Orias E."/>
        </authorList>
    </citation>
    <scope>NUCLEOTIDE SEQUENCE [LARGE SCALE GENOMIC DNA]</scope>
    <source>
        <strain evidence="3">SB210</strain>
    </source>
</reference>
<dbReference type="AlphaFoldDB" id="W7XKK5"/>
<dbReference type="Proteomes" id="UP000009168">
    <property type="component" value="Unassembled WGS sequence"/>
</dbReference>
<dbReference type="GeneID" id="24441004"/>
<evidence type="ECO:0008006" key="4">
    <source>
        <dbReference type="Google" id="ProtNLM"/>
    </source>
</evidence>
<organism evidence="2 3">
    <name type="scientific">Tetrahymena thermophila (strain SB210)</name>
    <dbReference type="NCBI Taxonomy" id="312017"/>
    <lineage>
        <taxon>Eukaryota</taxon>
        <taxon>Sar</taxon>
        <taxon>Alveolata</taxon>
        <taxon>Ciliophora</taxon>
        <taxon>Intramacronucleata</taxon>
        <taxon>Oligohymenophorea</taxon>
        <taxon>Hymenostomatida</taxon>
        <taxon>Tetrahymenina</taxon>
        <taxon>Tetrahymenidae</taxon>
        <taxon>Tetrahymena</taxon>
    </lineage>
</organism>
<gene>
    <name evidence="2" type="ORF">TTHERM_000886969</name>
</gene>
<accession>W7XKK5</accession>
<protein>
    <recommendedName>
        <fullName evidence="4">Transmembrane protein</fullName>
    </recommendedName>
</protein>
<dbReference type="KEGG" id="tet:TTHERM_000886969"/>
<proteinExistence type="predicted"/>
<sequence length="82" mass="9791">MNQFIMICLANAKIMLLSHVLDLQNIKTCKRFYLQGNQQNLTKLFYKISKDRFISSCKQDQRKSLPFYKKNIKSKTNQQRSK</sequence>
<evidence type="ECO:0000256" key="1">
    <source>
        <dbReference type="SAM" id="SignalP"/>
    </source>
</evidence>
<keyword evidence="1" id="KW-0732">Signal</keyword>